<comment type="caution">
    <text evidence="4">The sequence shown here is derived from an EMBL/GenBank/DDBJ whole genome shotgun (WGS) entry which is preliminary data.</text>
</comment>
<dbReference type="InterPro" id="IPR016163">
    <property type="entry name" value="Ald_DH_C"/>
</dbReference>
<proteinExistence type="predicted"/>
<reference evidence="4 5" key="1">
    <citation type="submission" date="2019-10" db="EMBL/GenBank/DDBJ databases">
        <title>Genome sequence of Azospirillum melinis.</title>
        <authorList>
            <person name="Ambrosini A."/>
            <person name="Sant'Anna F.H."/>
            <person name="Cassan F.D."/>
            <person name="Souza E.M."/>
            <person name="Passaglia L.M.P."/>
        </authorList>
    </citation>
    <scope>NUCLEOTIDE SEQUENCE [LARGE SCALE GENOMIC DNA]</scope>
    <source>
        <strain evidence="4 5">TMCY0552</strain>
    </source>
</reference>
<dbReference type="Proteomes" id="UP000605086">
    <property type="component" value="Unassembled WGS sequence"/>
</dbReference>
<evidence type="ECO:0000313" key="5">
    <source>
        <dbReference type="Proteomes" id="UP000605086"/>
    </source>
</evidence>
<dbReference type="Gene3D" id="3.40.309.10">
    <property type="entry name" value="Aldehyde Dehydrogenase, Chain A, domain 2"/>
    <property type="match status" value="1"/>
</dbReference>
<dbReference type="SUPFAM" id="SSF53720">
    <property type="entry name" value="ALDH-like"/>
    <property type="match status" value="1"/>
</dbReference>
<dbReference type="Pfam" id="PF00171">
    <property type="entry name" value="Aldedh"/>
    <property type="match status" value="1"/>
</dbReference>
<accession>A0ABX2KPM5</accession>
<gene>
    <name evidence="4" type="primary">paaN</name>
    <name evidence="4" type="ORF">GBZ48_29770</name>
</gene>
<evidence type="ECO:0000259" key="3">
    <source>
        <dbReference type="Pfam" id="PF00171"/>
    </source>
</evidence>
<organism evidence="4 5">
    <name type="scientific">Azospirillum melinis</name>
    <dbReference type="NCBI Taxonomy" id="328839"/>
    <lineage>
        <taxon>Bacteria</taxon>
        <taxon>Pseudomonadati</taxon>
        <taxon>Pseudomonadota</taxon>
        <taxon>Alphaproteobacteria</taxon>
        <taxon>Rhodospirillales</taxon>
        <taxon>Azospirillaceae</taxon>
        <taxon>Azospirillum</taxon>
    </lineage>
</organism>
<dbReference type="InterPro" id="IPR015590">
    <property type="entry name" value="Aldehyde_DH_dom"/>
</dbReference>
<keyword evidence="5" id="KW-1185">Reference proteome</keyword>
<evidence type="ECO:0000256" key="2">
    <source>
        <dbReference type="ARBA" id="ARBA00023027"/>
    </source>
</evidence>
<evidence type="ECO:0000256" key="1">
    <source>
        <dbReference type="ARBA" id="ARBA00023002"/>
    </source>
</evidence>
<protein>
    <submittedName>
        <fullName evidence="4">Phenylacetic acid degradation protein PaaN</fullName>
    </submittedName>
</protein>
<dbReference type="EMBL" id="WHOS01000063">
    <property type="protein sequence ID" value="NUB03416.1"/>
    <property type="molecule type" value="Genomic_DNA"/>
</dbReference>
<feature type="domain" description="Aldehyde dehydrogenase" evidence="3">
    <location>
        <begin position="92"/>
        <end position="495"/>
    </location>
</feature>
<dbReference type="InterPro" id="IPR016162">
    <property type="entry name" value="Ald_DH_N"/>
</dbReference>
<dbReference type="PANTHER" id="PTHR42862:SF1">
    <property type="entry name" value="DELTA-1-PYRROLINE-5-CARBOXYLATE DEHYDROGENASE 2, ISOFORM A-RELATED"/>
    <property type="match status" value="1"/>
</dbReference>
<sequence length="555" mass="58483">MSVAATLFETHRPLLDRAVAAIEARGYWSAFPEAPSGRIYGETAKDDGLAGYRARLGQPFALDLPGTRGWTGQERSPYGFDLGIAYPDCDLGALLAAAVKAMPGWAAAGPEARAGVAVEIVKRLNARSFEIAYASMFTSGQPFLMAFQAAGPHAQDRALEAIAYAWREMARIPSQVRWEKPQSKGGPLAIEKGFRIVPAGVGVVIGCATFPAWNGYPGLFASLVTGNAVVVKPHPQAILPLAITVEVAREVLRESGFDPNLVTLLADTAERPRTVELVERPEVALVDFTGGPAFGDWLERNLPHAKVFTEKAGVNLAILHSTDDPKGMVRNLATSLCLYSGQMCTTPQNLLVPADGIRTPDGVMPVTAFVAVLDEAIRALTADPAGAVELLGAIQSDATLARLEGFADDPRVLIPSRPITHPRHPDARVRTPLLLGATADDPLAGRELFGPVAVLVATDGIDAAVGLAHDLTRRAGAITWVAHSTDDAVAERITDAAAAAGASLAVNLTGPVLVNQSAAYSDYHVNGANPAGNASLTDTAFVAARFRVAQTRRPA</sequence>
<dbReference type="Gene3D" id="3.40.605.10">
    <property type="entry name" value="Aldehyde Dehydrogenase, Chain A, domain 1"/>
    <property type="match status" value="1"/>
</dbReference>
<dbReference type="PANTHER" id="PTHR42862">
    <property type="entry name" value="DELTA-1-PYRROLINE-5-CARBOXYLATE DEHYDROGENASE 1, ISOFORM A-RELATED"/>
    <property type="match status" value="1"/>
</dbReference>
<name>A0ABX2KPM5_9PROT</name>
<keyword evidence="2" id="KW-0520">NAD</keyword>
<dbReference type="InterPro" id="IPR011975">
    <property type="entry name" value="PaaN_2"/>
</dbReference>
<dbReference type="RefSeq" id="WP_174474325.1">
    <property type="nucleotide sequence ID" value="NZ_JAGINN010000022.1"/>
</dbReference>
<dbReference type="InterPro" id="IPR050485">
    <property type="entry name" value="Proline_metab_enzyme"/>
</dbReference>
<keyword evidence="1" id="KW-0560">Oxidoreductase</keyword>
<dbReference type="NCBIfam" id="TIGR02288">
    <property type="entry name" value="PaaN_2"/>
    <property type="match status" value="1"/>
</dbReference>
<dbReference type="InterPro" id="IPR016161">
    <property type="entry name" value="Ald_DH/histidinol_DH"/>
</dbReference>
<evidence type="ECO:0000313" key="4">
    <source>
        <dbReference type="EMBL" id="NUB03416.1"/>
    </source>
</evidence>